<sequence>MSIEELKTHLSFFFTGLRKLDGSQYKTNNIDNCFSPIGRYLRNYYIQEESLNIMSDVRFGKLRKLVDGKMNMLLKEGGQRSNGADALSLERGRRLLSSEGYSLNTAVGLVRRVHYWIGLLGALRGDQHSTMIADMLEKTESRDKEGGIGLPAYKIEKKGENCEARTALIPPDAYSGPNVTAVADSEKYLSMRPNGCSPKLYLQPDRKGRLAFSSQCIGKNSLGKFLQDRCKNIGIDYKRITNHSLSKTDARRLFAAGVEEQLIMGSTEHHSTDAVRKYKLSTTEQRMQTAVLLTGPAEASSSSSTSLIQQTKKVAVRQSAETGRVATGPSININASNASGERVGEVLSGVFSATSKENISSFDINLNI</sequence>
<gene>
    <name evidence="2" type="ORF">BDA99DRAFT_527802</name>
</gene>
<dbReference type="GO" id="GO:0006310">
    <property type="term" value="P:DNA recombination"/>
    <property type="evidence" value="ECO:0007669"/>
    <property type="project" value="UniProtKB-KW"/>
</dbReference>
<dbReference type="InterPro" id="IPR011010">
    <property type="entry name" value="DNA_brk_join_enz"/>
</dbReference>
<dbReference type="SUPFAM" id="SSF56349">
    <property type="entry name" value="DNA breaking-rejoining enzymes"/>
    <property type="match status" value="1"/>
</dbReference>
<name>A0AAD5JYJ1_9FUNG</name>
<dbReference type="GO" id="GO:0015074">
    <property type="term" value="P:DNA integration"/>
    <property type="evidence" value="ECO:0007669"/>
    <property type="project" value="InterPro"/>
</dbReference>
<proteinExistence type="predicted"/>
<dbReference type="PANTHER" id="PTHR21446">
    <property type="entry name" value="DUF3504 DOMAIN-CONTAINING PROTEIN"/>
    <property type="match status" value="1"/>
</dbReference>
<dbReference type="GO" id="GO:0003677">
    <property type="term" value="F:DNA binding"/>
    <property type="evidence" value="ECO:0007669"/>
    <property type="project" value="InterPro"/>
</dbReference>
<dbReference type="AlphaFoldDB" id="A0AAD5JYJ1"/>
<dbReference type="Proteomes" id="UP001209540">
    <property type="component" value="Unassembled WGS sequence"/>
</dbReference>
<reference evidence="2" key="1">
    <citation type="journal article" date="2022" name="IScience">
        <title>Evolution of zygomycete secretomes and the origins of terrestrial fungal ecologies.</title>
        <authorList>
            <person name="Chang Y."/>
            <person name="Wang Y."/>
            <person name="Mondo S."/>
            <person name="Ahrendt S."/>
            <person name="Andreopoulos W."/>
            <person name="Barry K."/>
            <person name="Beard J."/>
            <person name="Benny G.L."/>
            <person name="Blankenship S."/>
            <person name="Bonito G."/>
            <person name="Cuomo C."/>
            <person name="Desiro A."/>
            <person name="Gervers K.A."/>
            <person name="Hundley H."/>
            <person name="Kuo A."/>
            <person name="LaButti K."/>
            <person name="Lang B.F."/>
            <person name="Lipzen A."/>
            <person name="O'Donnell K."/>
            <person name="Pangilinan J."/>
            <person name="Reynolds N."/>
            <person name="Sandor L."/>
            <person name="Smith M.E."/>
            <person name="Tsang A."/>
            <person name="Grigoriev I.V."/>
            <person name="Stajich J.E."/>
            <person name="Spatafora J.W."/>
        </authorList>
    </citation>
    <scope>NUCLEOTIDE SEQUENCE</scope>
    <source>
        <strain evidence="2">RSA 2281</strain>
    </source>
</reference>
<dbReference type="Gene3D" id="1.10.443.10">
    <property type="entry name" value="Intergrase catalytic core"/>
    <property type="match status" value="1"/>
</dbReference>
<evidence type="ECO:0008006" key="4">
    <source>
        <dbReference type="Google" id="ProtNLM"/>
    </source>
</evidence>
<accession>A0AAD5JYJ1</accession>
<keyword evidence="3" id="KW-1185">Reference proteome</keyword>
<keyword evidence="1" id="KW-0233">DNA recombination</keyword>
<evidence type="ECO:0000313" key="2">
    <source>
        <dbReference type="EMBL" id="KAI9245661.1"/>
    </source>
</evidence>
<evidence type="ECO:0000313" key="3">
    <source>
        <dbReference type="Proteomes" id="UP001209540"/>
    </source>
</evidence>
<reference evidence="2" key="2">
    <citation type="submission" date="2023-02" db="EMBL/GenBank/DDBJ databases">
        <authorList>
            <consortium name="DOE Joint Genome Institute"/>
            <person name="Mondo S.J."/>
            <person name="Chang Y."/>
            <person name="Wang Y."/>
            <person name="Ahrendt S."/>
            <person name="Andreopoulos W."/>
            <person name="Barry K."/>
            <person name="Beard J."/>
            <person name="Benny G.L."/>
            <person name="Blankenship S."/>
            <person name="Bonito G."/>
            <person name="Cuomo C."/>
            <person name="Desiro A."/>
            <person name="Gervers K.A."/>
            <person name="Hundley H."/>
            <person name="Kuo A."/>
            <person name="LaButti K."/>
            <person name="Lang B.F."/>
            <person name="Lipzen A."/>
            <person name="O'Donnell K."/>
            <person name="Pangilinan J."/>
            <person name="Reynolds N."/>
            <person name="Sandor L."/>
            <person name="Smith M.W."/>
            <person name="Tsang A."/>
            <person name="Grigoriev I.V."/>
            <person name="Stajich J.E."/>
            <person name="Spatafora J.W."/>
        </authorList>
    </citation>
    <scope>NUCLEOTIDE SEQUENCE</scope>
    <source>
        <strain evidence="2">RSA 2281</strain>
    </source>
</reference>
<dbReference type="InterPro" id="IPR052787">
    <property type="entry name" value="MAVS"/>
</dbReference>
<organism evidence="2 3">
    <name type="scientific">Phascolomyces articulosus</name>
    <dbReference type="NCBI Taxonomy" id="60185"/>
    <lineage>
        <taxon>Eukaryota</taxon>
        <taxon>Fungi</taxon>
        <taxon>Fungi incertae sedis</taxon>
        <taxon>Mucoromycota</taxon>
        <taxon>Mucoromycotina</taxon>
        <taxon>Mucoromycetes</taxon>
        <taxon>Mucorales</taxon>
        <taxon>Lichtheimiaceae</taxon>
        <taxon>Phascolomyces</taxon>
    </lineage>
</organism>
<comment type="caution">
    <text evidence="2">The sequence shown here is derived from an EMBL/GenBank/DDBJ whole genome shotgun (WGS) entry which is preliminary data.</text>
</comment>
<dbReference type="EMBL" id="JAIXMP010000050">
    <property type="protein sequence ID" value="KAI9245661.1"/>
    <property type="molecule type" value="Genomic_DNA"/>
</dbReference>
<evidence type="ECO:0000256" key="1">
    <source>
        <dbReference type="ARBA" id="ARBA00023172"/>
    </source>
</evidence>
<dbReference type="PANTHER" id="PTHR21446:SF12">
    <property type="entry name" value="POTASSIUM CHANNEL TETRAMERIZATION DOMAIN CONTAINING 1"/>
    <property type="match status" value="1"/>
</dbReference>
<dbReference type="InterPro" id="IPR013762">
    <property type="entry name" value="Integrase-like_cat_sf"/>
</dbReference>
<protein>
    <recommendedName>
        <fullName evidence="4">Tyr recombinase domain-containing protein</fullName>
    </recommendedName>
</protein>